<dbReference type="EMBL" id="CP086355">
    <property type="protein sequence ID" value="UNI15578.1"/>
    <property type="molecule type" value="Genomic_DNA"/>
</dbReference>
<dbReference type="Proteomes" id="UP000829364">
    <property type="component" value="Chromosome 2"/>
</dbReference>
<gene>
    <name evidence="1" type="ORF">JDV02_002102</name>
</gene>
<protein>
    <submittedName>
        <fullName evidence="1">Uncharacterized protein</fullName>
    </submittedName>
</protein>
<dbReference type="KEGG" id="ptkz:JDV02_002102"/>
<evidence type="ECO:0000313" key="1">
    <source>
        <dbReference type="EMBL" id="UNI15578.1"/>
    </source>
</evidence>
<name>A0A9Q8Q8L0_9HYPO</name>
<dbReference type="AlphaFoldDB" id="A0A9Q8Q8L0"/>
<accession>A0A9Q8Q8L0</accession>
<dbReference type="GeneID" id="72064063"/>
<dbReference type="RefSeq" id="XP_047839059.1">
    <property type="nucleotide sequence ID" value="XM_047983089.1"/>
</dbReference>
<keyword evidence="2" id="KW-1185">Reference proteome</keyword>
<evidence type="ECO:0000313" key="2">
    <source>
        <dbReference type="Proteomes" id="UP000829364"/>
    </source>
</evidence>
<sequence>MESKHYDFNVQENNTIYLNFEVLEDNPDSTEDAIDTKKYRNEGGIWIWVGPRNLDSASGQPAYRRVDYGLANFNSWRLLTYQHILLEHINTKNKWTRICPDVYTPSGLKGNQELKNACNTSDFTFQLTLCM</sequence>
<organism evidence="1 2">
    <name type="scientific">Purpureocillium takamizusanense</name>
    <dbReference type="NCBI Taxonomy" id="2060973"/>
    <lineage>
        <taxon>Eukaryota</taxon>
        <taxon>Fungi</taxon>
        <taxon>Dikarya</taxon>
        <taxon>Ascomycota</taxon>
        <taxon>Pezizomycotina</taxon>
        <taxon>Sordariomycetes</taxon>
        <taxon>Hypocreomycetidae</taxon>
        <taxon>Hypocreales</taxon>
        <taxon>Ophiocordycipitaceae</taxon>
        <taxon>Purpureocillium</taxon>
    </lineage>
</organism>
<proteinExistence type="predicted"/>
<reference evidence="1" key="1">
    <citation type="submission" date="2021-11" db="EMBL/GenBank/DDBJ databases">
        <title>Purpureocillium_takamizusanense_genome.</title>
        <authorList>
            <person name="Nguyen N.-H."/>
        </authorList>
    </citation>
    <scope>NUCLEOTIDE SEQUENCE</scope>
    <source>
        <strain evidence="1">PT3</strain>
    </source>
</reference>